<dbReference type="EMBL" id="BAAAES010000009">
    <property type="protein sequence ID" value="GAA0671115.1"/>
    <property type="molecule type" value="Genomic_DNA"/>
</dbReference>
<dbReference type="Proteomes" id="UP001500238">
    <property type="component" value="Unassembled WGS sequence"/>
</dbReference>
<name>A0ABP3SZS8_9SPHN</name>
<protein>
    <recommendedName>
        <fullName evidence="4">PilZ domain-containing protein</fullName>
    </recommendedName>
</protein>
<reference evidence="3" key="1">
    <citation type="journal article" date="2019" name="Int. J. Syst. Evol. Microbiol.">
        <title>The Global Catalogue of Microorganisms (GCM) 10K type strain sequencing project: providing services to taxonomists for standard genome sequencing and annotation.</title>
        <authorList>
            <consortium name="The Broad Institute Genomics Platform"/>
            <consortium name="The Broad Institute Genome Sequencing Center for Infectious Disease"/>
            <person name="Wu L."/>
            <person name="Ma J."/>
        </authorList>
    </citation>
    <scope>NUCLEOTIDE SEQUENCE [LARGE SCALE GENOMIC DNA]</scope>
    <source>
        <strain evidence="3">JCM 14603</strain>
    </source>
</reference>
<organism evidence="2 3">
    <name type="scientific">Sphingomonas insulae</name>
    <dbReference type="NCBI Taxonomy" id="424800"/>
    <lineage>
        <taxon>Bacteria</taxon>
        <taxon>Pseudomonadati</taxon>
        <taxon>Pseudomonadota</taxon>
        <taxon>Alphaproteobacteria</taxon>
        <taxon>Sphingomonadales</taxon>
        <taxon>Sphingomonadaceae</taxon>
        <taxon>Sphingomonas</taxon>
    </lineage>
</organism>
<keyword evidence="1" id="KW-1133">Transmembrane helix</keyword>
<sequence length="184" mass="19927">MSGRPVPVGIAAVKQREARRKVLVRARMRHGADWGDVLIHNMSSRGLLATADVPCPRGTVIEIRRIHHVIVGRVVWQKGAYFGVRTQDRIDIDGIVAARPPLHKPGHDGDDRRVAARSAASIADREAASRRVSRIVQFAVMIVIVTTAAVLLASEVGGILSRPFDIVGGYLDGSAIRAADEPPR</sequence>
<keyword evidence="1" id="KW-0472">Membrane</keyword>
<evidence type="ECO:0000313" key="2">
    <source>
        <dbReference type="EMBL" id="GAA0671115.1"/>
    </source>
</evidence>
<accession>A0ABP3SZS8</accession>
<evidence type="ECO:0008006" key="4">
    <source>
        <dbReference type="Google" id="ProtNLM"/>
    </source>
</evidence>
<evidence type="ECO:0000313" key="3">
    <source>
        <dbReference type="Proteomes" id="UP001500238"/>
    </source>
</evidence>
<dbReference type="SUPFAM" id="SSF141371">
    <property type="entry name" value="PilZ domain-like"/>
    <property type="match status" value="1"/>
</dbReference>
<proteinExistence type="predicted"/>
<keyword evidence="3" id="KW-1185">Reference proteome</keyword>
<evidence type="ECO:0000256" key="1">
    <source>
        <dbReference type="SAM" id="Phobius"/>
    </source>
</evidence>
<comment type="caution">
    <text evidence="2">The sequence shown here is derived from an EMBL/GenBank/DDBJ whole genome shotgun (WGS) entry which is preliminary data.</text>
</comment>
<keyword evidence="1" id="KW-0812">Transmembrane</keyword>
<feature type="transmembrane region" description="Helical" evidence="1">
    <location>
        <begin position="135"/>
        <end position="154"/>
    </location>
</feature>
<gene>
    <name evidence="2" type="ORF">GCM10009102_22450</name>
</gene>